<gene>
    <name evidence="1" type="ORF">SAMN05216249_10774</name>
</gene>
<dbReference type="RefSeq" id="WP_092871761.1">
    <property type="nucleotide sequence ID" value="NZ_FOJY01000007.1"/>
</dbReference>
<dbReference type="AlphaFoldDB" id="A0A1I0XQC4"/>
<organism evidence="1 2">
    <name type="scientific">Acetitomaculum ruminis DSM 5522</name>
    <dbReference type="NCBI Taxonomy" id="1120918"/>
    <lineage>
        <taxon>Bacteria</taxon>
        <taxon>Bacillati</taxon>
        <taxon>Bacillota</taxon>
        <taxon>Clostridia</taxon>
        <taxon>Lachnospirales</taxon>
        <taxon>Lachnospiraceae</taxon>
        <taxon>Acetitomaculum</taxon>
    </lineage>
</organism>
<dbReference type="STRING" id="1120918.SAMN05216249_10774"/>
<protein>
    <submittedName>
        <fullName evidence="1">Uncharacterized protein</fullName>
    </submittedName>
</protein>
<dbReference type="EMBL" id="FOJY01000007">
    <property type="protein sequence ID" value="SFB03084.1"/>
    <property type="molecule type" value="Genomic_DNA"/>
</dbReference>
<evidence type="ECO:0000313" key="2">
    <source>
        <dbReference type="Proteomes" id="UP000198838"/>
    </source>
</evidence>
<dbReference type="Proteomes" id="UP000198838">
    <property type="component" value="Unassembled WGS sequence"/>
</dbReference>
<dbReference type="OrthoDB" id="2086691at2"/>
<name>A0A1I0XQC4_9FIRM</name>
<keyword evidence="2" id="KW-1185">Reference proteome</keyword>
<accession>A0A1I0XQC4</accession>
<proteinExistence type="predicted"/>
<evidence type="ECO:0000313" key="1">
    <source>
        <dbReference type="EMBL" id="SFB03084.1"/>
    </source>
</evidence>
<sequence>MQRIEKKKGNQSFVINVRSQENHTWQGTISWVEGKKQVNFRSALELMRLMDSVLSDDTEKGESLVNE</sequence>
<reference evidence="1 2" key="1">
    <citation type="submission" date="2016-10" db="EMBL/GenBank/DDBJ databases">
        <authorList>
            <person name="de Groot N.N."/>
        </authorList>
    </citation>
    <scope>NUCLEOTIDE SEQUENCE [LARGE SCALE GENOMIC DNA]</scope>
    <source>
        <strain evidence="1 2">DSM 5522</strain>
    </source>
</reference>